<comment type="similarity">
    <text evidence="2">Belongs to the FAD-dependent glycerol-3-phosphate dehydrogenase family.</text>
</comment>
<dbReference type="Gene3D" id="3.50.50.60">
    <property type="entry name" value="FAD/NAD(P)-binding domain"/>
    <property type="match status" value="3"/>
</dbReference>
<sequence>MKFVLSVVYTMHSTEVLVVGGGGTGIGIARDLAMRGVDVTLVDRGGLGIGTTGRSHGLLHSGARYAEADAAGARECIVENEILRDIAGACIRDTGGYFIRLEDDDPEYFEEKYEACLDHDIPAERLSPEQAREDVPDLSEDVTEVMAVPDGVIYPSRLVAATAADARDHGATILPDAPVTDLFKDDGRVIGAAVDHDVGKIHADHVVNATGAWAGQLGDMAGVDVEMKPTRGVMICQEYEGLDRVLNRARDPDDGDIVIPHADEVVLGTTSVEVDDPDEYETEEWEVERTIEECAAMFPPAANAHETRTYWGVRPLYAPEEAETGGARGISRGFFVLDHDERDEVDGFTSVVGGKLTTHRMMAEAAADAIADRLDVEEPSRTAEEPLYASDDPDTLDALVDEFDIDGPADADVIGSGQ</sequence>
<dbReference type="InterPro" id="IPR006076">
    <property type="entry name" value="FAD-dep_OxRdtase"/>
</dbReference>
<dbReference type="EMBL" id="CP064786">
    <property type="protein sequence ID" value="QSG03957.1"/>
    <property type="molecule type" value="Genomic_DNA"/>
</dbReference>
<dbReference type="SUPFAM" id="SSF51905">
    <property type="entry name" value="FAD/NAD(P)-binding domain"/>
    <property type="match status" value="1"/>
</dbReference>
<dbReference type="EC" id="1.1.5.3" evidence="8"/>
<evidence type="ECO:0000256" key="6">
    <source>
        <dbReference type="SAM" id="MobiDB-lite"/>
    </source>
</evidence>
<dbReference type="Pfam" id="PF01266">
    <property type="entry name" value="DAO"/>
    <property type="match status" value="1"/>
</dbReference>
<dbReference type="GO" id="GO:0006072">
    <property type="term" value="P:glycerol-3-phosphate metabolic process"/>
    <property type="evidence" value="ECO:0007669"/>
    <property type="project" value="InterPro"/>
</dbReference>
<accession>A0A897MU03</accession>
<proteinExistence type="inferred from homology"/>
<reference evidence="8" key="1">
    <citation type="submission" date="2020-11" db="EMBL/GenBank/DDBJ databases">
        <title>Carbohydrate-dependent, anaerobic sulfur respiration: A novel catabolism in halophilic archaea.</title>
        <authorList>
            <person name="Sorokin D.Y."/>
            <person name="Messina E."/>
            <person name="Smedile F."/>
            <person name="La Cono V."/>
            <person name="Hallsworth J.E."/>
            <person name="Yakimov M.M."/>
        </authorList>
    </citation>
    <scope>NUCLEOTIDE SEQUENCE</scope>
    <source>
        <strain evidence="8">AArc-S</strain>
    </source>
</reference>
<gene>
    <name evidence="8" type="primary">glpA2</name>
    <name evidence="8" type="ORF">AArcS_2763</name>
</gene>
<dbReference type="GO" id="GO:0004368">
    <property type="term" value="F:glycerol-3-phosphate dehydrogenase (quinone) activity"/>
    <property type="evidence" value="ECO:0007669"/>
    <property type="project" value="UniProtKB-EC"/>
</dbReference>
<evidence type="ECO:0000256" key="2">
    <source>
        <dbReference type="ARBA" id="ARBA00007330"/>
    </source>
</evidence>
<feature type="region of interest" description="Disordered" evidence="6">
    <location>
        <begin position="374"/>
        <end position="394"/>
    </location>
</feature>
<name>A0A897MU03_9EURY</name>
<dbReference type="SUPFAM" id="SSF54373">
    <property type="entry name" value="FAD-linked reductases, C-terminal domain"/>
    <property type="match status" value="1"/>
</dbReference>
<protein>
    <submittedName>
        <fullName evidence="8">Glycerol-3-phosphate dehydrogenase</fullName>
        <ecNumber evidence="8">1.1.5.3</ecNumber>
    </submittedName>
</protein>
<keyword evidence="9" id="KW-1185">Reference proteome</keyword>
<dbReference type="InterPro" id="IPR036188">
    <property type="entry name" value="FAD/NAD-bd_sf"/>
</dbReference>
<evidence type="ECO:0000256" key="5">
    <source>
        <dbReference type="ARBA" id="ARBA00023002"/>
    </source>
</evidence>
<dbReference type="PRINTS" id="PR01001">
    <property type="entry name" value="FADG3PDH"/>
</dbReference>
<evidence type="ECO:0000256" key="4">
    <source>
        <dbReference type="ARBA" id="ARBA00022827"/>
    </source>
</evidence>
<evidence type="ECO:0000256" key="1">
    <source>
        <dbReference type="ARBA" id="ARBA00001974"/>
    </source>
</evidence>
<dbReference type="PANTHER" id="PTHR11985">
    <property type="entry name" value="GLYCEROL-3-PHOSPHATE DEHYDROGENASE"/>
    <property type="match status" value="1"/>
</dbReference>
<evidence type="ECO:0000259" key="7">
    <source>
        <dbReference type="Pfam" id="PF01266"/>
    </source>
</evidence>
<keyword evidence="3" id="KW-0285">Flavoprotein</keyword>
<dbReference type="PANTHER" id="PTHR11985:SF15">
    <property type="entry name" value="GLYCEROL-3-PHOSPHATE DEHYDROGENASE, MITOCHONDRIAL"/>
    <property type="match status" value="1"/>
</dbReference>
<feature type="compositionally biased region" description="Basic and acidic residues" evidence="6">
    <location>
        <begin position="374"/>
        <end position="384"/>
    </location>
</feature>
<dbReference type="InterPro" id="IPR000447">
    <property type="entry name" value="G3P_DH_FAD-dep"/>
</dbReference>
<keyword evidence="5 8" id="KW-0560">Oxidoreductase</keyword>
<organism evidence="8 9">
    <name type="scientific">Natranaeroarchaeum sulfidigenes</name>
    <dbReference type="NCBI Taxonomy" id="2784880"/>
    <lineage>
        <taxon>Archaea</taxon>
        <taxon>Methanobacteriati</taxon>
        <taxon>Methanobacteriota</taxon>
        <taxon>Stenosarchaea group</taxon>
        <taxon>Halobacteria</taxon>
        <taxon>Halobacteriales</taxon>
        <taxon>Natronoarchaeaceae</taxon>
        <taxon>Natranaeroarchaeum</taxon>
    </lineage>
</organism>
<dbReference type="KEGG" id="hara:AArcS_2763"/>
<dbReference type="AlphaFoldDB" id="A0A897MU03"/>
<feature type="domain" description="FAD dependent oxidoreductase" evidence="7">
    <location>
        <begin position="16"/>
        <end position="359"/>
    </location>
</feature>
<dbReference type="Proteomes" id="UP000663586">
    <property type="component" value="Chromosome"/>
</dbReference>
<keyword evidence="4" id="KW-0274">FAD</keyword>
<evidence type="ECO:0000313" key="9">
    <source>
        <dbReference type="Proteomes" id="UP000663586"/>
    </source>
</evidence>
<comment type="cofactor">
    <cofactor evidence="1">
        <name>FAD</name>
        <dbReference type="ChEBI" id="CHEBI:57692"/>
    </cofactor>
</comment>
<evidence type="ECO:0000313" key="8">
    <source>
        <dbReference type="EMBL" id="QSG03957.1"/>
    </source>
</evidence>
<evidence type="ECO:0000256" key="3">
    <source>
        <dbReference type="ARBA" id="ARBA00022630"/>
    </source>
</evidence>